<proteinExistence type="predicted"/>
<sequence>MSHRQYHITPLQFNSGCITFTEWISLYTLCLAPLIAHVVSGAPAASYLTKPKPRWHDQICLWNPTSIIWRYAAIFDRRLRAKSWSRDDLATTNAILWTRNGWDGSDGVVSEAVTSCVQRPDRTHGRILSATTLKTLITTLQGIAAIYALVAERTGAGASNYDPLMGVDMVFSPLAVLGLLRLCAAAWLTEDFTYASPESTPDPPVAQDAASPKPNARFRAPSSSWPSRCFRTFYLILCAGLWTLSLIYTVPVFHSLLFTTTSFLSSIFYLVLSTISFLTHAFYFFRGRTTTVLPCISHTWYKIYTLVIISLMVVLVIMASIETNRAPDGTYTSLRLGNDSMTQDLLPELADICDFIKQHLDSGYVLVHCD</sequence>
<gene>
    <name evidence="1" type="ORF">BDR25DRAFT_338027</name>
</gene>
<keyword evidence="2" id="KW-1185">Reference proteome</keyword>
<reference evidence="1" key="1">
    <citation type="journal article" date="2020" name="Stud. Mycol.">
        <title>101 Dothideomycetes genomes: a test case for predicting lifestyles and emergence of pathogens.</title>
        <authorList>
            <person name="Haridas S."/>
            <person name="Albert R."/>
            <person name="Binder M."/>
            <person name="Bloem J."/>
            <person name="Labutti K."/>
            <person name="Salamov A."/>
            <person name="Andreopoulos B."/>
            <person name="Baker S."/>
            <person name="Barry K."/>
            <person name="Bills G."/>
            <person name="Bluhm B."/>
            <person name="Cannon C."/>
            <person name="Castanera R."/>
            <person name="Culley D."/>
            <person name="Daum C."/>
            <person name="Ezra D."/>
            <person name="Gonzalez J."/>
            <person name="Henrissat B."/>
            <person name="Kuo A."/>
            <person name="Liang C."/>
            <person name="Lipzen A."/>
            <person name="Lutzoni F."/>
            <person name="Magnuson J."/>
            <person name="Mondo S."/>
            <person name="Nolan M."/>
            <person name="Ohm R."/>
            <person name="Pangilinan J."/>
            <person name="Park H.-J."/>
            <person name="Ramirez L."/>
            <person name="Alfaro M."/>
            <person name="Sun H."/>
            <person name="Tritt A."/>
            <person name="Yoshinaga Y."/>
            <person name="Zwiers L.-H."/>
            <person name="Turgeon B."/>
            <person name="Goodwin S."/>
            <person name="Spatafora J."/>
            <person name="Crous P."/>
            <person name="Grigoriev I."/>
        </authorList>
    </citation>
    <scope>NUCLEOTIDE SEQUENCE</scope>
    <source>
        <strain evidence="1">ATCC 200398</strain>
    </source>
</reference>
<dbReference type="EMBL" id="MU003554">
    <property type="protein sequence ID" value="KAF2463048.1"/>
    <property type="molecule type" value="Genomic_DNA"/>
</dbReference>
<accession>A0ACB6Q7Y7</accession>
<dbReference type="Proteomes" id="UP000799755">
    <property type="component" value="Unassembled WGS sequence"/>
</dbReference>
<organism evidence="1 2">
    <name type="scientific">Lindgomyces ingoldianus</name>
    <dbReference type="NCBI Taxonomy" id="673940"/>
    <lineage>
        <taxon>Eukaryota</taxon>
        <taxon>Fungi</taxon>
        <taxon>Dikarya</taxon>
        <taxon>Ascomycota</taxon>
        <taxon>Pezizomycotina</taxon>
        <taxon>Dothideomycetes</taxon>
        <taxon>Pleosporomycetidae</taxon>
        <taxon>Pleosporales</taxon>
        <taxon>Lindgomycetaceae</taxon>
        <taxon>Lindgomyces</taxon>
    </lineage>
</organism>
<evidence type="ECO:0000313" key="2">
    <source>
        <dbReference type="Proteomes" id="UP000799755"/>
    </source>
</evidence>
<protein>
    <submittedName>
        <fullName evidence="1">Uncharacterized protein</fullName>
    </submittedName>
</protein>
<evidence type="ECO:0000313" key="1">
    <source>
        <dbReference type="EMBL" id="KAF2463048.1"/>
    </source>
</evidence>
<name>A0ACB6Q7Y7_9PLEO</name>
<comment type="caution">
    <text evidence="1">The sequence shown here is derived from an EMBL/GenBank/DDBJ whole genome shotgun (WGS) entry which is preliminary data.</text>
</comment>